<dbReference type="AlphaFoldDB" id="A0A109JCQ0"/>
<keyword evidence="3" id="KW-1185">Reference proteome</keyword>
<evidence type="ECO:0000256" key="1">
    <source>
        <dbReference type="SAM" id="MobiDB-lite"/>
    </source>
</evidence>
<protein>
    <recommendedName>
        <fullName evidence="4">Type III secretion system (T3SS) negative regulator GrlR</fullName>
    </recommendedName>
</protein>
<evidence type="ECO:0008006" key="4">
    <source>
        <dbReference type="Google" id="ProtNLM"/>
    </source>
</evidence>
<dbReference type="EMBL" id="LNCU01000116">
    <property type="protein sequence ID" value="KWV46482.1"/>
    <property type="molecule type" value="Genomic_DNA"/>
</dbReference>
<feature type="region of interest" description="Disordered" evidence="1">
    <location>
        <begin position="110"/>
        <end position="145"/>
    </location>
</feature>
<comment type="caution">
    <text evidence="2">The sequence shown here is derived from an EMBL/GenBank/DDBJ whole genome shotgun (WGS) entry which is preliminary data.</text>
</comment>
<dbReference type="Gene3D" id="2.40.128.380">
    <property type="entry name" value="T3SS negative regulator GrlR"/>
    <property type="match status" value="1"/>
</dbReference>
<dbReference type="Proteomes" id="UP000057737">
    <property type="component" value="Unassembled WGS sequence"/>
</dbReference>
<gene>
    <name evidence="2" type="ORF">AS156_01440</name>
</gene>
<dbReference type="RefSeq" id="WP_066514177.1">
    <property type="nucleotide sequence ID" value="NZ_LNCU01000116.1"/>
</dbReference>
<accession>A0A109JCQ0</accession>
<evidence type="ECO:0000313" key="3">
    <source>
        <dbReference type="Proteomes" id="UP000057737"/>
    </source>
</evidence>
<dbReference type="InterPro" id="IPR043019">
    <property type="entry name" value="GrlR_sf"/>
</dbReference>
<organism evidence="2 3">
    <name type="scientific">Bradyrhizobium macuxiense</name>
    <dbReference type="NCBI Taxonomy" id="1755647"/>
    <lineage>
        <taxon>Bacteria</taxon>
        <taxon>Pseudomonadati</taxon>
        <taxon>Pseudomonadota</taxon>
        <taxon>Alphaproteobacteria</taxon>
        <taxon>Hyphomicrobiales</taxon>
        <taxon>Nitrobacteraceae</taxon>
        <taxon>Bradyrhizobium</taxon>
    </lineage>
</organism>
<proteinExistence type="predicted"/>
<sequence>MLRDGQYAAWFRTPRGEGTGIVHLANGRISGGDCVFVYGGSYEFDEDRFTATLTTRRFADGPTTVFGCDEVEAELTGRFNGTTAVCSGTARQAPGVRFEATLFLQQEEQPLVPGPKSTLAPTHVARLPKPPADRRTNPFASKRFG</sequence>
<reference evidence="2 3" key="1">
    <citation type="submission" date="2015-11" db="EMBL/GenBank/DDBJ databases">
        <title>Draft Genome Sequence of the Strain BR 10303 (Bradyrhizobium sp.) isolated from nodules of Centrolobium paraense.</title>
        <authorList>
            <person name="Zelli J.E."/>
            <person name="Simoes-Araujo J.L."/>
            <person name="Barauna A.C."/>
            <person name="Silva K."/>
        </authorList>
    </citation>
    <scope>NUCLEOTIDE SEQUENCE [LARGE SCALE GENOMIC DNA]</scope>
    <source>
        <strain evidence="2 3">BR 10303</strain>
    </source>
</reference>
<name>A0A109JCQ0_9BRAD</name>
<evidence type="ECO:0000313" key="2">
    <source>
        <dbReference type="EMBL" id="KWV46482.1"/>
    </source>
</evidence>
<dbReference type="OrthoDB" id="8456446at2"/>